<dbReference type="Pfam" id="PF01477">
    <property type="entry name" value="PLAT"/>
    <property type="match status" value="1"/>
</dbReference>
<dbReference type="PROSITE" id="PS50022">
    <property type="entry name" value="FA58C_3"/>
    <property type="match status" value="1"/>
</dbReference>
<organism evidence="13 14">
    <name type="scientific">Porites lobata</name>
    <dbReference type="NCBI Taxonomy" id="104759"/>
    <lineage>
        <taxon>Eukaryota</taxon>
        <taxon>Metazoa</taxon>
        <taxon>Cnidaria</taxon>
        <taxon>Anthozoa</taxon>
        <taxon>Hexacorallia</taxon>
        <taxon>Scleractinia</taxon>
        <taxon>Fungiina</taxon>
        <taxon>Poritidae</taxon>
        <taxon>Porites</taxon>
    </lineage>
</organism>
<evidence type="ECO:0000259" key="11">
    <source>
        <dbReference type="PROSITE" id="PS50026"/>
    </source>
</evidence>
<name>A0ABN8MZV9_9CNID</name>
<gene>
    <name evidence="13" type="ORF">PLOB_00042774</name>
</gene>
<feature type="domain" description="PLAT" evidence="12">
    <location>
        <begin position="15"/>
        <end position="132"/>
    </location>
</feature>
<dbReference type="SUPFAM" id="SSF49785">
    <property type="entry name" value="Galactose-binding domain-like"/>
    <property type="match status" value="1"/>
</dbReference>
<dbReference type="EMBL" id="CALNXK010000007">
    <property type="protein sequence ID" value="CAH3039575.1"/>
    <property type="molecule type" value="Genomic_DNA"/>
</dbReference>
<reference evidence="13 14" key="1">
    <citation type="submission" date="2022-05" db="EMBL/GenBank/DDBJ databases">
        <authorList>
            <consortium name="Genoscope - CEA"/>
            <person name="William W."/>
        </authorList>
    </citation>
    <scope>NUCLEOTIDE SEQUENCE [LARGE SCALE GENOMIC DNA]</scope>
</reference>
<dbReference type="Proteomes" id="UP001159405">
    <property type="component" value="Unassembled WGS sequence"/>
</dbReference>
<protein>
    <recommendedName>
        <fullName evidence="15">EGF-like repeat and discoidin I-like domain-containing protein 3</fullName>
    </recommendedName>
</protein>
<dbReference type="PANTHER" id="PTHR46806">
    <property type="entry name" value="F5/8 TYPE C DOMAIN-CONTAINING PROTEIN"/>
    <property type="match status" value="1"/>
</dbReference>
<dbReference type="InterPro" id="IPR000742">
    <property type="entry name" value="EGF"/>
</dbReference>
<dbReference type="InterPro" id="IPR000152">
    <property type="entry name" value="EGF-type_Asp/Asn_hydroxyl_site"/>
</dbReference>
<dbReference type="InterPro" id="IPR001881">
    <property type="entry name" value="EGF-like_Ca-bd_dom"/>
</dbReference>
<evidence type="ECO:0000256" key="1">
    <source>
        <dbReference type="ARBA" id="ARBA00004184"/>
    </source>
</evidence>
<evidence type="ECO:0008006" key="15">
    <source>
        <dbReference type="Google" id="ProtNLM"/>
    </source>
</evidence>
<feature type="domain" description="EGF-like" evidence="11">
    <location>
        <begin position="168"/>
        <end position="210"/>
    </location>
</feature>
<keyword evidence="14" id="KW-1185">Reference proteome</keyword>
<dbReference type="CDD" id="cd00057">
    <property type="entry name" value="FA58C"/>
    <property type="match status" value="1"/>
</dbReference>
<feature type="non-terminal residue" evidence="13">
    <location>
        <position position="1"/>
    </location>
</feature>
<evidence type="ECO:0000256" key="3">
    <source>
        <dbReference type="ARBA" id="ARBA00022525"/>
    </source>
</evidence>
<dbReference type="Pfam" id="PF00754">
    <property type="entry name" value="F5_F8_type_C"/>
    <property type="match status" value="1"/>
</dbReference>
<evidence type="ECO:0000259" key="12">
    <source>
        <dbReference type="PROSITE" id="PS50095"/>
    </source>
</evidence>
<dbReference type="SUPFAM" id="SSF49723">
    <property type="entry name" value="Lipase/lipooxygenase domain (PLAT/LH2 domain)"/>
    <property type="match status" value="1"/>
</dbReference>
<dbReference type="PROSITE" id="PS50095">
    <property type="entry name" value="PLAT"/>
    <property type="match status" value="1"/>
</dbReference>
<evidence type="ECO:0000313" key="14">
    <source>
        <dbReference type="Proteomes" id="UP001159405"/>
    </source>
</evidence>
<dbReference type="PROSITE" id="PS50026">
    <property type="entry name" value="EGF_3"/>
    <property type="match status" value="1"/>
</dbReference>
<keyword evidence="5" id="KW-0677">Repeat</keyword>
<comment type="caution">
    <text evidence="13">The sequence shown here is derived from an EMBL/GenBank/DDBJ whole genome shotgun (WGS) entry which is preliminary data.</text>
</comment>
<keyword evidence="8" id="KW-1015">Disulfide bond</keyword>
<evidence type="ECO:0000256" key="6">
    <source>
        <dbReference type="ARBA" id="ARBA00022889"/>
    </source>
</evidence>
<dbReference type="SMART" id="SM00179">
    <property type="entry name" value="EGF_CA"/>
    <property type="match status" value="2"/>
</dbReference>
<dbReference type="InterPro" id="IPR000421">
    <property type="entry name" value="FA58C"/>
</dbReference>
<dbReference type="InterPro" id="IPR049883">
    <property type="entry name" value="NOTCH1_EGF-like"/>
</dbReference>
<dbReference type="InterPro" id="IPR050633">
    <property type="entry name" value="Neuropilin_MCO_CoagFactor"/>
</dbReference>
<evidence type="ECO:0000256" key="7">
    <source>
        <dbReference type="ARBA" id="ARBA00023136"/>
    </source>
</evidence>
<keyword evidence="7" id="KW-0472">Membrane</keyword>
<dbReference type="SMART" id="SM00181">
    <property type="entry name" value="EGF"/>
    <property type="match status" value="2"/>
</dbReference>
<evidence type="ECO:0000313" key="13">
    <source>
        <dbReference type="EMBL" id="CAH3039575.1"/>
    </source>
</evidence>
<feature type="domain" description="F5/8 type C" evidence="10">
    <location>
        <begin position="307"/>
        <end position="454"/>
    </location>
</feature>
<comment type="caution">
    <text evidence="9">Lacks conserved residue(s) required for the propagation of feature annotation.</text>
</comment>
<dbReference type="SMART" id="SM00231">
    <property type="entry name" value="FA58C"/>
    <property type="match status" value="1"/>
</dbReference>
<evidence type="ECO:0000256" key="9">
    <source>
        <dbReference type="PROSITE-ProRule" id="PRU00076"/>
    </source>
</evidence>
<dbReference type="InterPro" id="IPR001024">
    <property type="entry name" value="PLAT/LH2_dom"/>
</dbReference>
<dbReference type="Gene3D" id="2.60.60.20">
    <property type="entry name" value="PLAT/LH2 domain"/>
    <property type="match status" value="1"/>
</dbReference>
<keyword evidence="6" id="KW-0130">Cell adhesion</keyword>
<evidence type="ECO:0000256" key="4">
    <source>
        <dbReference type="ARBA" id="ARBA00022536"/>
    </source>
</evidence>
<dbReference type="PROSITE" id="PS01187">
    <property type="entry name" value="EGF_CA"/>
    <property type="match status" value="1"/>
</dbReference>
<dbReference type="PROSITE" id="PS01285">
    <property type="entry name" value="FA58C_1"/>
    <property type="match status" value="1"/>
</dbReference>
<dbReference type="InterPro" id="IPR018097">
    <property type="entry name" value="EGF_Ca-bd_CS"/>
</dbReference>
<comment type="subcellular location">
    <subcellularLocation>
        <location evidence="1">Endomembrane system</location>
        <topology evidence="1">Peripheral membrane protein</topology>
    </subcellularLocation>
    <subcellularLocation>
        <location evidence="2">Secreted</location>
    </subcellularLocation>
</comment>
<dbReference type="InterPro" id="IPR036392">
    <property type="entry name" value="PLAT/LH2_dom_sf"/>
</dbReference>
<dbReference type="Gene3D" id="2.60.120.260">
    <property type="entry name" value="Galactose-binding domain-like"/>
    <property type="match status" value="1"/>
</dbReference>
<evidence type="ECO:0000256" key="5">
    <source>
        <dbReference type="ARBA" id="ARBA00022737"/>
    </source>
</evidence>
<keyword evidence="4 9" id="KW-0245">EGF-like domain</keyword>
<accession>A0ABN8MZV9</accession>
<evidence type="ECO:0000259" key="10">
    <source>
        <dbReference type="PROSITE" id="PS50022"/>
    </source>
</evidence>
<dbReference type="SUPFAM" id="SSF57184">
    <property type="entry name" value="Growth factor receptor domain"/>
    <property type="match status" value="1"/>
</dbReference>
<sequence>LILTFVRVGQTFLSVGYEITVSTVDEFLAGTDARVFIEIYGGNAEKTGWIELTDDGKNVFEAGANDTFYRDARFIKPIKFIKMMRNNDWYTPGWKLLKVTIRIQGHSDLYTFYFNKWLSANKEVTLHEENKCRSGHSDCHHLCIYTNPGYRCDCHPGFELHQMNRCKDVDECKNGDNKCDLKAAHCVNKPGSYSCQCKEGYQQMDNYTCTAFTSCNVLTLTGLQTPSSKTFLLCSGNEEHNFKCMKEVWGKSTLVRVSGKFELARVRLSCREKTFPSSNKLILLCHSCKEGCYSLVINYLLFLAKMCSGSDALGMESGKIKNQSITASSYYPQYPPWAARLRSGISKGWYAFPYDPLPWIQVDLGKQTWLKGVATQGKMFSMYVTSYKLAYSQDQVTWFYYRGDSDNVKVLNGNKDPYRVVTNSLPRPIHTRFVRLYPLSWNDALVMKLELYGCISS</sequence>
<dbReference type="PROSITE" id="PS00010">
    <property type="entry name" value="ASX_HYDROXYL"/>
    <property type="match status" value="1"/>
</dbReference>
<evidence type="ECO:0000256" key="2">
    <source>
        <dbReference type="ARBA" id="ARBA00004613"/>
    </source>
</evidence>
<dbReference type="Pfam" id="PF07645">
    <property type="entry name" value="EGF_CA"/>
    <property type="match status" value="1"/>
</dbReference>
<dbReference type="PANTHER" id="PTHR46806:SF5">
    <property type="entry name" value="F5_8 TYPE C DOMAIN-CONTAINING PROTEIN"/>
    <property type="match status" value="1"/>
</dbReference>
<proteinExistence type="predicted"/>
<dbReference type="Gene3D" id="2.10.25.10">
    <property type="entry name" value="Laminin"/>
    <property type="match status" value="2"/>
</dbReference>
<dbReference type="PROSITE" id="PS01186">
    <property type="entry name" value="EGF_2"/>
    <property type="match status" value="2"/>
</dbReference>
<keyword evidence="3" id="KW-0964">Secreted</keyword>
<evidence type="ECO:0000256" key="8">
    <source>
        <dbReference type="ARBA" id="ARBA00023157"/>
    </source>
</evidence>
<dbReference type="CDD" id="cd00054">
    <property type="entry name" value="EGF_CA"/>
    <property type="match status" value="2"/>
</dbReference>
<dbReference type="InterPro" id="IPR009030">
    <property type="entry name" value="Growth_fac_rcpt_cys_sf"/>
</dbReference>
<dbReference type="InterPro" id="IPR008979">
    <property type="entry name" value="Galactose-bd-like_sf"/>
</dbReference>